<sequence length="862" mass="96690">MFSFTLTVLSVLFVISSQSLFVLGAPTPALFNLKRATMLATGTSGKRVTGTLPNGLQWQATGQLAKGCDASTGIKDCFSLSLTSNPNSQLDPKFGDRQRIEFRTPNGKAGKTQTYTWKYNVPANTPTSEHFFHMMQVFSETKGGPLITLDAVDGALGFTDFRSGAPKKSQLPSAKISKFAGRTTLHKMVVTWGTKGKVSYTIADANTGEHILSYSNSGNLTPEAYLKFGTYRKVFDGMKAVHSEAVYKRLIAVTAPRPSTSIDISLLDYTYADASNSIFWGTSGFLGWYIDIKGATIQSNRSHHDSHMLSPFVTAAGAIALYYLFKVVRLFVRPVFSPLRDLPGPKTYNLILGHLGYIHKSENSPGELREKWVEEYGKTFVYKGFVNTDQIFTVDLRALNHILTHASVYQKPAQGRKNLARILGNGILVTEGEKHRQQRRVMNPSFSPASIRELTPVFFRKAIQLRDIWKSALFKDNAPKRIDIMSWLSRTTLDIVGLAVHLERWLRYRTGFDYKFHSLTVDQEPNELSKALSTLFHADGVIRLIPILKAIFPILHHIPTKRTREMDHALKTMHRIGEGLISDRKRQLLGQDSMDKSKNGDALHEDENDVLSGEDLLSALMKANMDTDVPEQQRMSDEDVLYQIPTFFVAGHETTSSETMWCLHALSYLPEIQAKLREELLTVQTDTPSMAELDALPYLDVVMRETLRLHAAVPATFRQAAVDDVIPLSEPYKDRKGQLRYEIRQVYPHGCMAISAIWGDDVLDFKPERWFNLPDAVNSIPGVWGSLLTFLGGSRSCIGYRFALIEMKALLFTLIRAFEFTAAVPKSEIQTRSIVVQRPYLRSDKDGPAQMPLIIKPYVKSV</sequence>
<dbReference type="InterPro" id="IPR002401">
    <property type="entry name" value="Cyt_P450_E_grp-I"/>
</dbReference>
<dbReference type="Gene3D" id="1.10.630.10">
    <property type="entry name" value="Cytochrome P450"/>
    <property type="match status" value="1"/>
</dbReference>
<reference evidence="11 12" key="1">
    <citation type="submission" date="2018-06" db="EMBL/GenBank/DDBJ databases">
        <title>A transcriptomic atlas of mushroom development highlights an independent origin of complex multicellularity.</title>
        <authorList>
            <consortium name="DOE Joint Genome Institute"/>
            <person name="Krizsan K."/>
            <person name="Almasi E."/>
            <person name="Merenyi Z."/>
            <person name="Sahu N."/>
            <person name="Viragh M."/>
            <person name="Koszo T."/>
            <person name="Mondo S."/>
            <person name="Kiss B."/>
            <person name="Balint B."/>
            <person name="Kues U."/>
            <person name="Barry K."/>
            <person name="Hegedus J.C."/>
            <person name="Henrissat B."/>
            <person name="Johnson J."/>
            <person name="Lipzen A."/>
            <person name="Ohm R."/>
            <person name="Nagy I."/>
            <person name="Pangilinan J."/>
            <person name="Yan J."/>
            <person name="Xiong Y."/>
            <person name="Grigoriev I.V."/>
            <person name="Hibbett D.S."/>
            <person name="Nagy L.G."/>
        </authorList>
    </citation>
    <scope>NUCLEOTIDE SEQUENCE [LARGE SCALE GENOMIC DNA]</scope>
    <source>
        <strain evidence="11 12">SZMC22713</strain>
    </source>
</reference>
<dbReference type="InterPro" id="IPR036396">
    <property type="entry name" value="Cyt_P450_sf"/>
</dbReference>
<dbReference type="Proteomes" id="UP000294933">
    <property type="component" value="Unassembled WGS sequence"/>
</dbReference>
<evidence type="ECO:0000256" key="9">
    <source>
        <dbReference type="PIRSR" id="PIRSR602401-1"/>
    </source>
</evidence>
<dbReference type="GO" id="GO:0016705">
    <property type="term" value="F:oxidoreductase activity, acting on paired donors, with incorporation or reduction of molecular oxygen"/>
    <property type="evidence" value="ECO:0007669"/>
    <property type="project" value="InterPro"/>
</dbReference>
<dbReference type="InterPro" id="IPR001128">
    <property type="entry name" value="Cyt_P450"/>
</dbReference>
<comment type="cofactor">
    <cofactor evidence="1 9">
        <name>heme</name>
        <dbReference type="ChEBI" id="CHEBI:30413"/>
    </cofactor>
</comment>
<keyword evidence="5 9" id="KW-0479">Metal-binding</keyword>
<keyword evidence="12" id="KW-1185">Reference proteome</keyword>
<comment type="pathway">
    <text evidence="2">Secondary metabolite biosynthesis.</text>
</comment>
<dbReference type="OrthoDB" id="1470350at2759"/>
<gene>
    <name evidence="11" type="ORF">BD410DRAFT_804817</name>
</gene>
<evidence type="ECO:0000256" key="3">
    <source>
        <dbReference type="ARBA" id="ARBA00010617"/>
    </source>
</evidence>
<feature type="chain" id="PRO_5021201336" evidence="10">
    <location>
        <begin position="25"/>
        <end position="862"/>
    </location>
</feature>
<dbReference type="Pfam" id="PF00067">
    <property type="entry name" value="p450"/>
    <property type="match status" value="1"/>
</dbReference>
<keyword evidence="10" id="KW-0732">Signal</keyword>
<accession>A0A4Y7Q027</accession>
<dbReference type="EMBL" id="ML170186">
    <property type="protein sequence ID" value="TDL20681.1"/>
    <property type="molecule type" value="Genomic_DNA"/>
</dbReference>
<comment type="similarity">
    <text evidence="3">Belongs to the cytochrome P450 family.</text>
</comment>
<keyword evidence="7 9" id="KW-0408">Iron</keyword>
<name>A0A4Y7Q027_9AGAM</name>
<evidence type="ECO:0000313" key="12">
    <source>
        <dbReference type="Proteomes" id="UP000294933"/>
    </source>
</evidence>
<dbReference type="PANTHER" id="PTHR24305">
    <property type="entry name" value="CYTOCHROME P450"/>
    <property type="match status" value="1"/>
</dbReference>
<evidence type="ECO:0000256" key="6">
    <source>
        <dbReference type="ARBA" id="ARBA00023002"/>
    </source>
</evidence>
<organism evidence="11 12">
    <name type="scientific">Rickenella mellea</name>
    <dbReference type="NCBI Taxonomy" id="50990"/>
    <lineage>
        <taxon>Eukaryota</taxon>
        <taxon>Fungi</taxon>
        <taxon>Dikarya</taxon>
        <taxon>Basidiomycota</taxon>
        <taxon>Agaricomycotina</taxon>
        <taxon>Agaricomycetes</taxon>
        <taxon>Hymenochaetales</taxon>
        <taxon>Rickenellaceae</taxon>
        <taxon>Rickenella</taxon>
    </lineage>
</organism>
<dbReference type="VEuPathDB" id="FungiDB:BD410DRAFT_804817"/>
<dbReference type="SUPFAM" id="SSF48264">
    <property type="entry name" value="Cytochrome P450"/>
    <property type="match status" value="1"/>
</dbReference>
<evidence type="ECO:0000256" key="4">
    <source>
        <dbReference type="ARBA" id="ARBA00022617"/>
    </source>
</evidence>
<keyword evidence="8" id="KW-0503">Monooxygenase</keyword>
<dbReference type="GO" id="GO:0020037">
    <property type="term" value="F:heme binding"/>
    <property type="evidence" value="ECO:0007669"/>
    <property type="project" value="InterPro"/>
</dbReference>
<evidence type="ECO:0000256" key="7">
    <source>
        <dbReference type="ARBA" id="ARBA00023004"/>
    </source>
</evidence>
<proteinExistence type="inferred from homology"/>
<protein>
    <submittedName>
        <fullName evidence="11">Cytochrome P450</fullName>
    </submittedName>
</protein>
<dbReference type="PRINTS" id="PR00463">
    <property type="entry name" value="EP450I"/>
</dbReference>
<dbReference type="CDD" id="cd11069">
    <property type="entry name" value="CYP_FUM15-like"/>
    <property type="match status" value="1"/>
</dbReference>
<dbReference type="AlphaFoldDB" id="A0A4Y7Q027"/>
<feature type="binding site" description="axial binding residue" evidence="9">
    <location>
        <position position="797"/>
    </location>
    <ligand>
        <name>heme</name>
        <dbReference type="ChEBI" id="CHEBI:30413"/>
    </ligand>
    <ligandPart>
        <name>Fe</name>
        <dbReference type="ChEBI" id="CHEBI:18248"/>
    </ligandPart>
</feature>
<evidence type="ECO:0000256" key="10">
    <source>
        <dbReference type="SAM" id="SignalP"/>
    </source>
</evidence>
<keyword evidence="6" id="KW-0560">Oxidoreductase</keyword>
<dbReference type="GO" id="GO:0005506">
    <property type="term" value="F:iron ion binding"/>
    <property type="evidence" value="ECO:0007669"/>
    <property type="project" value="InterPro"/>
</dbReference>
<evidence type="ECO:0000256" key="5">
    <source>
        <dbReference type="ARBA" id="ARBA00022723"/>
    </source>
</evidence>
<evidence type="ECO:0000256" key="8">
    <source>
        <dbReference type="ARBA" id="ARBA00023033"/>
    </source>
</evidence>
<dbReference type="Gene3D" id="2.60.120.200">
    <property type="match status" value="1"/>
</dbReference>
<evidence type="ECO:0000256" key="2">
    <source>
        <dbReference type="ARBA" id="ARBA00005179"/>
    </source>
</evidence>
<dbReference type="PANTHER" id="PTHR24305:SF166">
    <property type="entry name" value="CYTOCHROME P450 12A4, MITOCHONDRIAL-RELATED"/>
    <property type="match status" value="1"/>
</dbReference>
<feature type="signal peptide" evidence="10">
    <location>
        <begin position="1"/>
        <end position="24"/>
    </location>
</feature>
<evidence type="ECO:0000313" key="11">
    <source>
        <dbReference type="EMBL" id="TDL20681.1"/>
    </source>
</evidence>
<dbReference type="STRING" id="50990.A0A4Y7Q027"/>
<dbReference type="PRINTS" id="PR00385">
    <property type="entry name" value="P450"/>
</dbReference>
<dbReference type="GO" id="GO:0004497">
    <property type="term" value="F:monooxygenase activity"/>
    <property type="evidence" value="ECO:0007669"/>
    <property type="project" value="UniProtKB-KW"/>
</dbReference>
<keyword evidence="4 9" id="KW-0349">Heme</keyword>
<evidence type="ECO:0000256" key="1">
    <source>
        <dbReference type="ARBA" id="ARBA00001971"/>
    </source>
</evidence>
<dbReference type="InterPro" id="IPR050121">
    <property type="entry name" value="Cytochrome_P450_monoxygenase"/>
</dbReference>